<dbReference type="InterPro" id="IPR017871">
    <property type="entry name" value="ABC_transporter-like_CS"/>
</dbReference>
<dbReference type="InterPro" id="IPR027417">
    <property type="entry name" value="P-loop_NTPase"/>
</dbReference>
<accession>A0A1H4D9H2</accession>
<evidence type="ECO:0000256" key="5">
    <source>
        <dbReference type="ARBA" id="ARBA00022970"/>
    </source>
</evidence>
<keyword evidence="8" id="KW-1185">Reference proteome</keyword>
<dbReference type="SMART" id="SM00382">
    <property type="entry name" value="AAA"/>
    <property type="match status" value="1"/>
</dbReference>
<proteinExistence type="inferred from homology"/>
<dbReference type="InterPro" id="IPR003439">
    <property type="entry name" value="ABC_transporter-like_ATP-bd"/>
</dbReference>
<evidence type="ECO:0000256" key="3">
    <source>
        <dbReference type="ARBA" id="ARBA00022741"/>
    </source>
</evidence>
<dbReference type="PANTHER" id="PTHR43820">
    <property type="entry name" value="HIGH-AFFINITY BRANCHED-CHAIN AMINO ACID TRANSPORT ATP-BINDING PROTEIN LIVF"/>
    <property type="match status" value="1"/>
</dbReference>
<evidence type="ECO:0000256" key="4">
    <source>
        <dbReference type="ARBA" id="ARBA00022840"/>
    </source>
</evidence>
<evidence type="ECO:0000313" key="8">
    <source>
        <dbReference type="Proteomes" id="UP000198703"/>
    </source>
</evidence>
<feature type="domain" description="ABC transporter" evidence="6">
    <location>
        <begin position="10"/>
        <end position="237"/>
    </location>
</feature>
<sequence length="239" mass="25254">MNVPPVAPALEVEGLVSGYGGAMVLRGVSLRLAPGEIVAVLGKNGMGKSTLLKTVMGFLPAREGRVRLGGEDVTGRAPHLVARAGVAHAPQEFTIFQDLTVAENLRLGVSSDADYRARLGALEGVFPRMLERLRQRAGTLSGGEQKMLLMSRALLARPRVMLVDEISEGLQPTMIDRMAEALRAAREGHGVAILLVEQHLAFALSVADRYAVLKLGEIIEEGAAGDPAAAGALADHLKV</sequence>
<evidence type="ECO:0000256" key="1">
    <source>
        <dbReference type="ARBA" id="ARBA00005417"/>
    </source>
</evidence>
<dbReference type="InterPro" id="IPR003593">
    <property type="entry name" value="AAA+_ATPase"/>
</dbReference>
<dbReference type="PANTHER" id="PTHR43820:SF4">
    <property type="entry name" value="HIGH-AFFINITY BRANCHED-CHAIN AMINO ACID TRANSPORT ATP-BINDING PROTEIN LIVF"/>
    <property type="match status" value="1"/>
</dbReference>
<dbReference type="InterPro" id="IPR052156">
    <property type="entry name" value="BCAA_Transport_ATP-bd_LivF"/>
</dbReference>
<dbReference type="EMBL" id="FNQM01000009">
    <property type="protein sequence ID" value="SEA69198.1"/>
    <property type="molecule type" value="Genomic_DNA"/>
</dbReference>
<evidence type="ECO:0000259" key="6">
    <source>
        <dbReference type="PROSITE" id="PS50893"/>
    </source>
</evidence>
<dbReference type="CDD" id="cd03224">
    <property type="entry name" value="ABC_TM1139_LivF_branched"/>
    <property type="match status" value="1"/>
</dbReference>
<evidence type="ECO:0000256" key="2">
    <source>
        <dbReference type="ARBA" id="ARBA00022448"/>
    </source>
</evidence>
<dbReference type="Pfam" id="PF00005">
    <property type="entry name" value="ABC_tran"/>
    <property type="match status" value="1"/>
</dbReference>
<dbReference type="GO" id="GO:0015807">
    <property type="term" value="P:L-amino acid transport"/>
    <property type="evidence" value="ECO:0007669"/>
    <property type="project" value="TreeGrafter"/>
</dbReference>
<keyword evidence="5" id="KW-0029">Amino-acid transport</keyword>
<dbReference type="AlphaFoldDB" id="A0A1H4D9H2"/>
<dbReference type="PROSITE" id="PS00211">
    <property type="entry name" value="ABC_TRANSPORTER_1"/>
    <property type="match status" value="1"/>
</dbReference>
<dbReference type="RefSeq" id="WP_245731054.1">
    <property type="nucleotide sequence ID" value="NZ_FNQM01000009.1"/>
</dbReference>
<dbReference type="Gene3D" id="3.40.50.300">
    <property type="entry name" value="P-loop containing nucleotide triphosphate hydrolases"/>
    <property type="match status" value="1"/>
</dbReference>
<evidence type="ECO:0000313" key="7">
    <source>
        <dbReference type="EMBL" id="SEA69198.1"/>
    </source>
</evidence>
<dbReference type="GO" id="GO:0005524">
    <property type="term" value="F:ATP binding"/>
    <property type="evidence" value="ECO:0007669"/>
    <property type="project" value="UniProtKB-KW"/>
</dbReference>
<comment type="similarity">
    <text evidence="1">Belongs to the ABC transporter superfamily.</text>
</comment>
<keyword evidence="4 7" id="KW-0067">ATP-binding</keyword>
<name>A0A1H4D9H2_9RHOB</name>
<dbReference type="PROSITE" id="PS50893">
    <property type="entry name" value="ABC_TRANSPORTER_2"/>
    <property type="match status" value="1"/>
</dbReference>
<dbReference type="SUPFAM" id="SSF52540">
    <property type="entry name" value="P-loop containing nucleoside triphosphate hydrolases"/>
    <property type="match status" value="1"/>
</dbReference>
<dbReference type="STRING" id="89524.SAMN05444370_109107"/>
<dbReference type="GO" id="GO:0016887">
    <property type="term" value="F:ATP hydrolysis activity"/>
    <property type="evidence" value="ECO:0007669"/>
    <property type="project" value="InterPro"/>
</dbReference>
<dbReference type="Proteomes" id="UP000198703">
    <property type="component" value="Unassembled WGS sequence"/>
</dbReference>
<dbReference type="GO" id="GO:0015658">
    <property type="term" value="F:branched-chain amino acid transmembrane transporter activity"/>
    <property type="evidence" value="ECO:0007669"/>
    <property type="project" value="TreeGrafter"/>
</dbReference>
<keyword evidence="3" id="KW-0547">Nucleotide-binding</keyword>
<keyword evidence="2" id="KW-0813">Transport</keyword>
<organism evidence="7 8">
    <name type="scientific">Rubrimonas cliftonensis</name>
    <dbReference type="NCBI Taxonomy" id="89524"/>
    <lineage>
        <taxon>Bacteria</taxon>
        <taxon>Pseudomonadati</taxon>
        <taxon>Pseudomonadota</taxon>
        <taxon>Alphaproteobacteria</taxon>
        <taxon>Rhodobacterales</taxon>
        <taxon>Paracoccaceae</taxon>
        <taxon>Rubrimonas</taxon>
    </lineage>
</organism>
<reference evidence="7 8" key="1">
    <citation type="submission" date="2016-10" db="EMBL/GenBank/DDBJ databases">
        <authorList>
            <person name="de Groot N.N."/>
        </authorList>
    </citation>
    <scope>NUCLEOTIDE SEQUENCE [LARGE SCALE GENOMIC DNA]</scope>
    <source>
        <strain evidence="7 8">DSM 15345</strain>
    </source>
</reference>
<protein>
    <submittedName>
        <fullName evidence="7">Amino acid/amide ABC transporter ATP-binding protein 2, HAAT family</fullName>
    </submittedName>
</protein>
<gene>
    <name evidence="7" type="ORF">SAMN05444370_109107</name>
</gene>